<dbReference type="Proteomes" id="UP000002572">
    <property type="component" value="Chromosome"/>
</dbReference>
<proteinExistence type="predicted"/>
<dbReference type="RefSeq" id="WP_013506996.1">
    <property type="nucleotide sequence ID" value="NC_014836.1"/>
</dbReference>
<name>E6W546_DESIS</name>
<dbReference type="eggNOG" id="COG3206">
    <property type="taxonomic scope" value="Bacteria"/>
</dbReference>
<dbReference type="AlphaFoldDB" id="E6W546"/>
<keyword evidence="3" id="KW-1185">Reference proteome</keyword>
<dbReference type="HOGENOM" id="CLU_643601_0_0_0"/>
<dbReference type="STRING" id="653733.Selin_2410"/>
<protein>
    <recommendedName>
        <fullName evidence="1">LytR/CpsA/Psr regulator C-terminal domain-containing protein</fullName>
    </recommendedName>
</protein>
<reference evidence="2 3" key="1">
    <citation type="submission" date="2010-12" db="EMBL/GenBank/DDBJ databases">
        <title>Complete sequence of Desulfurispirillum indicum S5.</title>
        <authorList>
            <consortium name="US DOE Joint Genome Institute"/>
            <person name="Lucas S."/>
            <person name="Copeland A."/>
            <person name="Lapidus A."/>
            <person name="Cheng J.-F."/>
            <person name="Goodwin L."/>
            <person name="Pitluck S."/>
            <person name="Chertkov O."/>
            <person name="Held B."/>
            <person name="Detter J.C."/>
            <person name="Han C."/>
            <person name="Tapia R."/>
            <person name="Land M."/>
            <person name="Hauser L."/>
            <person name="Kyrpides N."/>
            <person name="Ivanova N."/>
            <person name="Mikhailova N."/>
            <person name="Haggblom M."/>
            <person name="Rauschenbach I."/>
            <person name="Bini E."/>
            <person name="Woyke T."/>
        </authorList>
    </citation>
    <scope>NUCLEOTIDE SEQUENCE [LARGE SCALE GENOMIC DNA]</scope>
    <source>
        <strain evidence="3">ATCC BAA-1389 / DSM 22839 / S5</strain>
    </source>
</reference>
<evidence type="ECO:0000313" key="2">
    <source>
        <dbReference type="EMBL" id="ADU67125.1"/>
    </source>
</evidence>
<dbReference type="InParanoid" id="E6W546"/>
<evidence type="ECO:0000259" key="1">
    <source>
        <dbReference type="Pfam" id="PF13399"/>
    </source>
</evidence>
<evidence type="ECO:0000313" key="3">
    <source>
        <dbReference type="Proteomes" id="UP000002572"/>
    </source>
</evidence>
<dbReference type="KEGG" id="din:Selin_2410"/>
<accession>E6W546</accession>
<dbReference type="EMBL" id="CP002432">
    <property type="protein sequence ID" value="ADU67125.1"/>
    <property type="molecule type" value="Genomic_DNA"/>
</dbReference>
<feature type="domain" description="LytR/CpsA/Psr regulator C-terminal" evidence="1">
    <location>
        <begin position="334"/>
        <end position="421"/>
    </location>
</feature>
<dbReference type="InterPro" id="IPR027381">
    <property type="entry name" value="LytR/CpsA/Psr_C"/>
</dbReference>
<gene>
    <name evidence="2" type="ordered locus">Selin_2410</name>
</gene>
<dbReference type="Pfam" id="PF13399">
    <property type="entry name" value="LytR_C"/>
    <property type="match status" value="1"/>
</dbReference>
<dbReference type="PROSITE" id="PS51257">
    <property type="entry name" value="PROKAR_LIPOPROTEIN"/>
    <property type="match status" value="1"/>
</dbReference>
<organism evidence="2 3">
    <name type="scientific">Desulfurispirillum indicum (strain ATCC BAA-1389 / DSM 22839 / S5)</name>
    <dbReference type="NCBI Taxonomy" id="653733"/>
    <lineage>
        <taxon>Bacteria</taxon>
        <taxon>Pseudomonadati</taxon>
        <taxon>Chrysiogenota</taxon>
        <taxon>Chrysiogenia</taxon>
        <taxon>Chrysiogenales</taxon>
        <taxon>Chrysiogenaceae</taxon>
        <taxon>Desulfurispirillum</taxon>
    </lineage>
</organism>
<sequence>MMSPHTKLQHVFAKSAGIALILGACAGTSLSAPVNFEGAGSLTMGSASVMEEGAFVWFLPVLRENFPDEVGTTTDIPWGVRAGIAPGWELGARFPYRSDSELEKDGLRHIELSAKVQLFGGPRAQRSGALALFGTVVNSEGEPFLGTGRANMGIEFLVTEVLSTDTRFHSSIGLARRDIRAPYLEATDPDYDPEAIYQITRTLSYKMGLEQRLWRQSYLLLEAGTSIGLAGEDEQDQFSIYVMPGLRFGNPAAGWNLTMAVGRDIPENGLEPESRYMLGLSYRTQPARATQDDELRKRLEELEKRLAAEAALDQDPAAGAPLPGAAAPAATGRLRVEVINASGVPLLGERIAEEVRQKGNYDVIRVGSTGNVTDQELTHIHYRDGLARDAVTLGHSMRNYQIVTQGRDLPEDVDLRIVIGVDQFRP</sequence>